<feature type="compositionally biased region" description="Low complexity" evidence="1">
    <location>
        <begin position="288"/>
        <end position="312"/>
    </location>
</feature>
<dbReference type="EMBL" id="JAVHNQ010000004">
    <property type="protein sequence ID" value="KAK6349726.1"/>
    <property type="molecule type" value="Genomic_DNA"/>
</dbReference>
<protein>
    <recommendedName>
        <fullName evidence="5">Serine-rich protein</fullName>
    </recommendedName>
</protein>
<feature type="region of interest" description="Disordered" evidence="1">
    <location>
        <begin position="41"/>
        <end position="135"/>
    </location>
</feature>
<gene>
    <name evidence="3" type="ORF">TWF696_006005</name>
</gene>
<accession>A0AAV9UUU6</accession>
<feature type="transmembrane region" description="Helical" evidence="2">
    <location>
        <begin position="631"/>
        <end position="652"/>
    </location>
</feature>
<keyword evidence="2" id="KW-0812">Transmembrane</keyword>
<name>A0AAV9UUU6_9PEZI</name>
<feature type="region of interest" description="Disordered" evidence="1">
    <location>
        <begin position="154"/>
        <end position="175"/>
    </location>
</feature>
<feature type="transmembrane region" description="Helical" evidence="2">
    <location>
        <begin position="724"/>
        <end position="744"/>
    </location>
</feature>
<feature type="region of interest" description="Disordered" evidence="1">
    <location>
        <begin position="210"/>
        <end position="236"/>
    </location>
</feature>
<feature type="compositionally biased region" description="Basic residues" evidence="1">
    <location>
        <begin position="321"/>
        <end position="331"/>
    </location>
</feature>
<evidence type="ECO:0000313" key="3">
    <source>
        <dbReference type="EMBL" id="KAK6349726.1"/>
    </source>
</evidence>
<sequence length="750" mass="81891">MESRRRPLHQRSNSQINAAGIKQADDVSSSLASTQVLFHNLSTKKSQHQRTESFETSLQYNDENDSVPSRGTSVTSRRTAKTSRSSSREKKGGTLTLQVVRGSSRSSSVKSSDAAARVPSSGLPPYTGPPQDTSTIRFVRRSTSTSNALKIISSSKPSASALSTSTPAAAPSEKADHTRSFFSKLTSAAHLPSPDYIVAQAATVPTALDFDFSDEKEKDRSQSDSTSSSEPKTSTEVNIFNIVQNFPPPPPIPETPLLRAAAYKSTIRLVPHSPLNATPVSSHRSRSGSHSSRSGSTGTRSRSSTSSSSGSRPRSRPGDIHHKRRGSHTHVSRGSSKNSSNSYISSISAIGLPPSRPLPTPPERSPGSTFQQETRGSSTSFIPALPKLPKSILKKGRTLRETETASNPDVASSIDAVQYPEIQPALSWILETPAPLKINKPKRARMQVAQDEGSRAIPSSSGGERPHSHGLFGRVGTNSTTWSEAGTSFGTTASAPAVNVQNVKGYSPQFLQTEGPRSQRGTLLSPDSSEGLSRQYSNLNKQSVPEWARVYYGRGAPLPNHQEDDEDDLAITAVKRPQAAHLQRINTHAANTPIAWMGTLNPEGQDLRDQFNQPRLDNYPIDRSERINVHLILACVGFVFPIAWFIGAFYRLPPQKRRERRERQEIRRAVSGNSIPRSQSSHVRGPSITHYSDSFDTESLPSITTFEEGRRWDNARWWRNLNRVLSVLGLFVIGAIIALLVIGLKARRTR</sequence>
<evidence type="ECO:0008006" key="5">
    <source>
        <dbReference type="Google" id="ProtNLM"/>
    </source>
</evidence>
<comment type="caution">
    <text evidence="3">The sequence shown here is derived from an EMBL/GenBank/DDBJ whole genome shotgun (WGS) entry which is preliminary data.</text>
</comment>
<feature type="region of interest" description="Disordered" evidence="1">
    <location>
        <begin position="660"/>
        <end position="692"/>
    </location>
</feature>
<evidence type="ECO:0000256" key="1">
    <source>
        <dbReference type="SAM" id="MobiDB-lite"/>
    </source>
</evidence>
<feature type="region of interest" description="Disordered" evidence="1">
    <location>
        <begin position="509"/>
        <end position="537"/>
    </location>
</feature>
<feature type="region of interest" description="Disordered" evidence="1">
    <location>
        <begin position="272"/>
        <end position="389"/>
    </location>
</feature>
<reference evidence="3 4" key="1">
    <citation type="submission" date="2019-10" db="EMBL/GenBank/DDBJ databases">
        <authorList>
            <person name="Palmer J.M."/>
        </authorList>
    </citation>
    <scope>NUCLEOTIDE SEQUENCE [LARGE SCALE GENOMIC DNA]</scope>
    <source>
        <strain evidence="3 4">TWF696</strain>
    </source>
</reference>
<dbReference type="Proteomes" id="UP001375240">
    <property type="component" value="Unassembled WGS sequence"/>
</dbReference>
<feature type="compositionally biased region" description="Low complexity" evidence="1">
    <location>
        <begin position="332"/>
        <end position="348"/>
    </location>
</feature>
<keyword evidence="2" id="KW-0472">Membrane</keyword>
<evidence type="ECO:0000256" key="2">
    <source>
        <dbReference type="SAM" id="Phobius"/>
    </source>
</evidence>
<feature type="compositionally biased region" description="Polar residues" evidence="1">
    <location>
        <begin position="54"/>
        <end position="71"/>
    </location>
</feature>
<organism evidence="3 4">
    <name type="scientific">Orbilia brochopaga</name>
    <dbReference type="NCBI Taxonomy" id="3140254"/>
    <lineage>
        <taxon>Eukaryota</taxon>
        <taxon>Fungi</taxon>
        <taxon>Dikarya</taxon>
        <taxon>Ascomycota</taxon>
        <taxon>Pezizomycotina</taxon>
        <taxon>Orbiliomycetes</taxon>
        <taxon>Orbiliales</taxon>
        <taxon>Orbiliaceae</taxon>
        <taxon>Orbilia</taxon>
    </lineage>
</organism>
<proteinExistence type="predicted"/>
<feature type="compositionally biased region" description="Pro residues" evidence="1">
    <location>
        <begin position="354"/>
        <end position="364"/>
    </location>
</feature>
<keyword evidence="2" id="KW-1133">Transmembrane helix</keyword>
<feature type="region of interest" description="Disordered" evidence="1">
    <location>
        <begin position="453"/>
        <end position="472"/>
    </location>
</feature>
<dbReference type="AlphaFoldDB" id="A0AAV9UUU6"/>
<keyword evidence="4" id="KW-1185">Reference proteome</keyword>
<feature type="compositionally biased region" description="Polar residues" evidence="1">
    <location>
        <begin position="671"/>
        <end position="682"/>
    </location>
</feature>
<feature type="compositionally biased region" description="Low complexity" evidence="1">
    <location>
        <begin position="72"/>
        <end position="85"/>
    </location>
</feature>
<feature type="region of interest" description="Disordered" evidence="1">
    <location>
        <begin position="1"/>
        <end position="21"/>
    </location>
</feature>
<feature type="compositionally biased region" description="Low complexity" evidence="1">
    <location>
        <begin position="154"/>
        <end position="172"/>
    </location>
</feature>
<feature type="compositionally biased region" description="Basic and acidic residues" evidence="1">
    <location>
        <begin position="213"/>
        <end position="222"/>
    </location>
</feature>
<feature type="compositionally biased region" description="Polar residues" evidence="1">
    <location>
        <begin position="367"/>
        <end position="381"/>
    </location>
</feature>
<feature type="compositionally biased region" description="Low complexity" evidence="1">
    <location>
        <begin position="223"/>
        <end position="235"/>
    </location>
</feature>
<evidence type="ECO:0000313" key="4">
    <source>
        <dbReference type="Proteomes" id="UP001375240"/>
    </source>
</evidence>
<feature type="compositionally biased region" description="Low complexity" evidence="1">
    <location>
        <begin position="99"/>
        <end position="118"/>
    </location>
</feature>